<feature type="domain" description="Tc1-like transposase DDE" evidence="1">
    <location>
        <begin position="32"/>
        <end position="82"/>
    </location>
</feature>
<evidence type="ECO:0000259" key="1">
    <source>
        <dbReference type="Pfam" id="PF13358"/>
    </source>
</evidence>
<evidence type="ECO:0000313" key="2">
    <source>
        <dbReference type="EMBL" id="GBN23092.1"/>
    </source>
</evidence>
<protein>
    <recommendedName>
        <fullName evidence="1">Tc1-like transposase DDE domain-containing protein</fullName>
    </recommendedName>
</protein>
<dbReference type="InterPro" id="IPR036397">
    <property type="entry name" value="RNaseH_sf"/>
</dbReference>
<comment type="caution">
    <text evidence="2">The sequence shown here is derived from an EMBL/GenBank/DDBJ whole genome shotgun (WGS) entry which is preliminary data.</text>
</comment>
<proteinExistence type="predicted"/>
<organism evidence="2 3">
    <name type="scientific">Araneus ventricosus</name>
    <name type="common">Orbweaver spider</name>
    <name type="synonym">Epeira ventricosa</name>
    <dbReference type="NCBI Taxonomy" id="182803"/>
    <lineage>
        <taxon>Eukaryota</taxon>
        <taxon>Metazoa</taxon>
        <taxon>Ecdysozoa</taxon>
        <taxon>Arthropoda</taxon>
        <taxon>Chelicerata</taxon>
        <taxon>Arachnida</taxon>
        <taxon>Araneae</taxon>
        <taxon>Araneomorphae</taxon>
        <taxon>Entelegynae</taxon>
        <taxon>Araneoidea</taxon>
        <taxon>Araneidae</taxon>
        <taxon>Araneus</taxon>
    </lineage>
</organism>
<evidence type="ECO:0000313" key="3">
    <source>
        <dbReference type="Proteomes" id="UP000499080"/>
    </source>
</evidence>
<gene>
    <name evidence="2" type="ORF">AVEN_137779_1</name>
</gene>
<name>A0A4Y2M941_ARAVE</name>
<accession>A0A4Y2M941</accession>
<dbReference type="EMBL" id="BGPR01006950">
    <property type="protein sequence ID" value="GBN23092.1"/>
    <property type="molecule type" value="Genomic_DNA"/>
</dbReference>
<sequence>MKLIHKHIKVSSQVNLYQMLNFLLENWKYQQDNAPIHSSNSTNNWLQVKNVETLKWPAKSPDLNPIKNLWCDLARRVYANQWETFYIINRAEIYYRRRMV</sequence>
<dbReference type="Proteomes" id="UP000499080">
    <property type="component" value="Unassembled WGS sequence"/>
</dbReference>
<reference evidence="2 3" key="1">
    <citation type="journal article" date="2019" name="Sci. Rep.">
        <title>Orb-weaving spider Araneus ventricosus genome elucidates the spidroin gene catalogue.</title>
        <authorList>
            <person name="Kono N."/>
            <person name="Nakamura H."/>
            <person name="Ohtoshi R."/>
            <person name="Moran D.A.P."/>
            <person name="Shinohara A."/>
            <person name="Yoshida Y."/>
            <person name="Fujiwara M."/>
            <person name="Mori M."/>
            <person name="Tomita M."/>
            <person name="Arakawa K."/>
        </authorList>
    </citation>
    <scope>NUCLEOTIDE SEQUENCE [LARGE SCALE GENOMIC DNA]</scope>
</reference>
<dbReference type="InterPro" id="IPR038717">
    <property type="entry name" value="Tc1-like_DDE_dom"/>
</dbReference>
<dbReference type="Gene3D" id="3.30.420.10">
    <property type="entry name" value="Ribonuclease H-like superfamily/Ribonuclease H"/>
    <property type="match status" value="1"/>
</dbReference>
<dbReference type="AlphaFoldDB" id="A0A4Y2M941"/>
<dbReference type="GO" id="GO:0003676">
    <property type="term" value="F:nucleic acid binding"/>
    <property type="evidence" value="ECO:0007669"/>
    <property type="project" value="InterPro"/>
</dbReference>
<dbReference type="Pfam" id="PF13358">
    <property type="entry name" value="DDE_3"/>
    <property type="match status" value="1"/>
</dbReference>
<keyword evidence="3" id="KW-1185">Reference proteome</keyword>
<dbReference type="OrthoDB" id="9996331at2759"/>